<evidence type="ECO:0000256" key="1">
    <source>
        <dbReference type="SAM" id="MobiDB-lite"/>
    </source>
</evidence>
<sequence>MPRPTMPPTPTSSTDITGKDNTKFVSSEKSFNLPPPAIKHKGRASQTKPSAPRSIQPANSTYSLPPPPTRSRRIIQMNVQPESQDGTKAVGKAFAEGANQGSQPTPTQKAAPKKQPTSTSAAGKKIARKTAHSVIERRRRSKMNEEFATLQAMIPACTGQEMHKLSILQASIDYLRYLETCITDLRAANNALSTPLVQPQAPPLRASNLSLTSLDDNEDDEDDQGGRPGDEDETMEDATAPSGNATPVVSAQKSGSYATPMSIANSPGINAQYTFGHSLPSPAYGPQTQIQQSQLPGSGYASASALTSPTLMPGKNQDEEATEVLLSLNKDRRYSTSDSKARRGLSVKDLLTH</sequence>
<feature type="region of interest" description="Disordered" evidence="1">
    <location>
        <begin position="196"/>
        <end position="253"/>
    </location>
</feature>
<dbReference type="Proteomes" id="UP001161017">
    <property type="component" value="Unassembled WGS sequence"/>
</dbReference>
<evidence type="ECO:0000313" key="3">
    <source>
        <dbReference type="EMBL" id="MDI1490597.1"/>
    </source>
</evidence>
<dbReference type="SMART" id="SM00353">
    <property type="entry name" value="HLH"/>
    <property type="match status" value="1"/>
</dbReference>
<dbReference type="Gene3D" id="4.10.280.10">
    <property type="entry name" value="Helix-loop-helix DNA-binding domain"/>
    <property type="match status" value="1"/>
</dbReference>
<feature type="compositionally biased region" description="Pro residues" evidence="1">
    <location>
        <begin position="1"/>
        <end position="10"/>
    </location>
</feature>
<protein>
    <recommendedName>
        <fullName evidence="2">BHLH domain-containing protein</fullName>
    </recommendedName>
</protein>
<feature type="domain" description="BHLH" evidence="2">
    <location>
        <begin position="127"/>
        <end position="178"/>
    </location>
</feature>
<feature type="region of interest" description="Disordered" evidence="1">
    <location>
        <begin position="280"/>
        <end position="353"/>
    </location>
</feature>
<dbReference type="SUPFAM" id="SSF47459">
    <property type="entry name" value="HLH, helix-loop-helix DNA-binding domain"/>
    <property type="match status" value="1"/>
</dbReference>
<keyword evidence="4" id="KW-1185">Reference proteome</keyword>
<dbReference type="PROSITE" id="PS50888">
    <property type="entry name" value="BHLH"/>
    <property type="match status" value="1"/>
</dbReference>
<accession>A0AA43QR26</accession>
<feature type="region of interest" description="Disordered" evidence="1">
    <location>
        <begin position="1"/>
        <end position="140"/>
    </location>
</feature>
<feature type="compositionally biased region" description="Basic and acidic residues" evidence="1">
    <location>
        <begin position="329"/>
        <end position="341"/>
    </location>
</feature>
<dbReference type="InterPro" id="IPR036638">
    <property type="entry name" value="HLH_DNA-bd_sf"/>
</dbReference>
<dbReference type="CDD" id="cd00083">
    <property type="entry name" value="bHLH_SF"/>
    <property type="match status" value="1"/>
</dbReference>
<comment type="caution">
    <text evidence="3">The sequence shown here is derived from an EMBL/GenBank/DDBJ whole genome shotgun (WGS) entry which is preliminary data.</text>
</comment>
<dbReference type="EMBL" id="JAPUFD010000012">
    <property type="protein sequence ID" value="MDI1490597.1"/>
    <property type="molecule type" value="Genomic_DNA"/>
</dbReference>
<dbReference type="PANTHER" id="PTHR46266:SF4">
    <property type="entry name" value="TRANSCRIPTION FACTOR TT8"/>
    <property type="match status" value="1"/>
</dbReference>
<dbReference type="Pfam" id="PF00010">
    <property type="entry name" value="HLH"/>
    <property type="match status" value="1"/>
</dbReference>
<dbReference type="GO" id="GO:0046983">
    <property type="term" value="F:protein dimerization activity"/>
    <property type="evidence" value="ECO:0007669"/>
    <property type="project" value="InterPro"/>
</dbReference>
<evidence type="ECO:0000313" key="4">
    <source>
        <dbReference type="Proteomes" id="UP001161017"/>
    </source>
</evidence>
<proteinExistence type="predicted"/>
<feature type="compositionally biased region" description="Polar residues" evidence="1">
    <location>
        <begin position="241"/>
        <end position="253"/>
    </location>
</feature>
<evidence type="ECO:0000259" key="2">
    <source>
        <dbReference type="PROSITE" id="PS50888"/>
    </source>
</evidence>
<feature type="compositionally biased region" description="Polar residues" evidence="1">
    <location>
        <begin position="77"/>
        <end position="86"/>
    </location>
</feature>
<feature type="compositionally biased region" description="Basic residues" evidence="1">
    <location>
        <begin position="125"/>
        <end position="140"/>
    </location>
</feature>
<gene>
    <name evidence="3" type="ORF">OHK93_001801</name>
</gene>
<feature type="compositionally biased region" description="Polar residues" evidence="1">
    <location>
        <begin position="99"/>
        <end position="108"/>
    </location>
</feature>
<feature type="compositionally biased region" description="Polar residues" evidence="1">
    <location>
        <begin position="286"/>
        <end position="296"/>
    </location>
</feature>
<name>A0AA43QR26_9LECA</name>
<reference evidence="3" key="1">
    <citation type="journal article" date="2023" name="Genome Biol. Evol.">
        <title>First Whole Genome Sequence and Flow Cytometry Genome Size Data for the Lichen-Forming Fungus Ramalina farinacea (Ascomycota).</title>
        <authorList>
            <person name="Llewellyn T."/>
            <person name="Mian S."/>
            <person name="Hill R."/>
            <person name="Leitch I.J."/>
            <person name="Gaya E."/>
        </authorList>
    </citation>
    <scope>NUCLEOTIDE SEQUENCE</scope>
    <source>
        <strain evidence="3">LIQ254RAFAR</strain>
    </source>
</reference>
<dbReference type="AlphaFoldDB" id="A0AA43QR26"/>
<organism evidence="3 4">
    <name type="scientific">Ramalina farinacea</name>
    <dbReference type="NCBI Taxonomy" id="258253"/>
    <lineage>
        <taxon>Eukaryota</taxon>
        <taxon>Fungi</taxon>
        <taxon>Dikarya</taxon>
        <taxon>Ascomycota</taxon>
        <taxon>Pezizomycotina</taxon>
        <taxon>Lecanoromycetes</taxon>
        <taxon>OSLEUM clade</taxon>
        <taxon>Lecanoromycetidae</taxon>
        <taxon>Lecanorales</taxon>
        <taxon>Lecanorineae</taxon>
        <taxon>Ramalinaceae</taxon>
        <taxon>Ramalina</taxon>
    </lineage>
</organism>
<dbReference type="InterPro" id="IPR011598">
    <property type="entry name" value="bHLH_dom"/>
</dbReference>
<dbReference type="PANTHER" id="PTHR46266">
    <property type="entry name" value="TRANSCRIPTION FACTOR TT8"/>
    <property type="match status" value="1"/>
</dbReference>